<dbReference type="Gene3D" id="3.90.1420.10">
    <property type="entry name" value="Rubisco LSMT, substrate-binding domain"/>
    <property type="match status" value="1"/>
</dbReference>
<comment type="caution">
    <text evidence="6">The sequence shown here is derived from an EMBL/GenBank/DDBJ whole genome shotgun (WGS) entry which is preliminary data.</text>
</comment>
<organism evidence="6 7">
    <name type="scientific">Edaphochlamys debaryana</name>
    <dbReference type="NCBI Taxonomy" id="47281"/>
    <lineage>
        <taxon>Eukaryota</taxon>
        <taxon>Viridiplantae</taxon>
        <taxon>Chlorophyta</taxon>
        <taxon>core chlorophytes</taxon>
        <taxon>Chlorophyceae</taxon>
        <taxon>CS clade</taxon>
        <taxon>Chlamydomonadales</taxon>
        <taxon>Chlamydomonadales incertae sedis</taxon>
        <taxon>Edaphochlamys</taxon>
    </lineage>
</organism>
<feature type="domain" description="SET" evidence="5">
    <location>
        <begin position="109"/>
        <end position="406"/>
    </location>
</feature>
<evidence type="ECO:0000313" key="6">
    <source>
        <dbReference type="EMBL" id="KAG2497137.1"/>
    </source>
</evidence>
<feature type="compositionally biased region" description="Low complexity" evidence="4">
    <location>
        <begin position="288"/>
        <end position="297"/>
    </location>
</feature>
<dbReference type="Pfam" id="PF09273">
    <property type="entry name" value="Rubis-subs-bind"/>
    <property type="match status" value="1"/>
</dbReference>
<dbReference type="PANTHER" id="PTHR13271">
    <property type="entry name" value="UNCHARACTERIZED PUTATIVE METHYLTRANSFERASE"/>
    <property type="match status" value="1"/>
</dbReference>
<evidence type="ECO:0000259" key="5">
    <source>
        <dbReference type="PROSITE" id="PS50280"/>
    </source>
</evidence>
<sequence>MTARALGRGTLRRAHAGSPRQGPAVPVQAFAAPPRAPGTRTAPSSWTSASSGLWPSLLAKPFKLGPEARGARGLGVVVGAAAGGAGGGVLASAPPPLEEWLVANGGTVNGVALRTTLFPSGLADRQLVATQDHAAGSLLLRVPRHLQLRYDNVLQAIQQATQANAEAGEKAAGQVDSGEAAFAIPPADARALAALFDAMPKGSDTGEAAWQFKQALTILYHLSRGTASPLLPYLAYLPGLAPGVPTPRVAMLMDSTAVDELQYGLLVQDIRNQQYWLRRISSELAEAYPGQGAAPEGGAEGAAGSGQDSDQGQEGTVRRAVAAAGWPFGDKPVDARLFAWAAAVAMSRCFGLARFRTHTCVPLVDMANHAPAAASCAEMRSGEAGEVCMFTKRDIKAGEELTLTYGSHDNHNLLLSYGFTLQPNPHDALCFDLDLATVESLVDGLGEGGGGLGAWQRRLIASKLGLRDPEALGPAGPDGARLDWDEAAGGGGSHAAGSDSGAESVRVYLSAVEPAPIVAPTPASAPTEATAEASREQPGEGGAGAGRGQGAGVAVGNPASSRVLVAQPVDPRLMAAVRIGTLHDETWSRVLAPRTAEQIGAWPTLLAREHEVTVMRLLSALCTALYSSFPTTIQQDRQLLASATLDVAAAAAAVTLTASPSSSVPASASGAASELWALYPDLPTTSSPSAPASASAGPLDTSDPDAAAVAAAARDGAEAVRFRLGLKSTLERCLQALVARAKQLDGLATSGAAGSAGAAGKKST</sequence>
<dbReference type="Proteomes" id="UP000612055">
    <property type="component" value="Unassembled WGS sequence"/>
</dbReference>
<dbReference type="GO" id="GO:0016279">
    <property type="term" value="F:protein-lysine N-methyltransferase activity"/>
    <property type="evidence" value="ECO:0007669"/>
    <property type="project" value="TreeGrafter"/>
</dbReference>
<dbReference type="InterPro" id="IPR036464">
    <property type="entry name" value="Rubisco_LSMT_subst-bd_sf"/>
</dbReference>
<dbReference type="AlphaFoldDB" id="A0A835Y8U7"/>
<feature type="compositionally biased region" description="Low complexity" evidence="4">
    <location>
        <begin position="520"/>
        <end position="532"/>
    </location>
</feature>
<dbReference type="SUPFAM" id="SSF81822">
    <property type="entry name" value="RuBisCo LSMT C-terminal, substrate-binding domain"/>
    <property type="match status" value="1"/>
</dbReference>
<dbReference type="PROSITE" id="PS50280">
    <property type="entry name" value="SET"/>
    <property type="match status" value="1"/>
</dbReference>
<dbReference type="InterPro" id="IPR050600">
    <property type="entry name" value="SETD3_SETD6_MTase"/>
</dbReference>
<feature type="compositionally biased region" description="Low complexity" evidence="4">
    <location>
        <begin position="23"/>
        <end position="43"/>
    </location>
</feature>
<evidence type="ECO:0000256" key="1">
    <source>
        <dbReference type="ARBA" id="ARBA00022603"/>
    </source>
</evidence>
<accession>A0A835Y8U7</accession>
<dbReference type="EMBL" id="JAEHOE010000015">
    <property type="protein sequence ID" value="KAG2497137.1"/>
    <property type="molecule type" value="Genomic_DNA"/>
</dbReference>
<dbReference type="PANTHER" id="PTHR13271:SF140">
    <property type="entry name" value="SET DOMAIN-CONTAINING PROTEIN"/>
    <property type="match status" value="1"/>
</dbReference>
<dbReference type="OrthoDB" id="341421at2759"/>
<evidence type="ECO:0000256" key="2">
    <source>
        <dbReference type="ARBA" id="ARBA00022679"/>
    </source>
</evidence>
<feature type="region of interest" description="Disordered" evidence="4">
    <location>
        <begin position="288"/>
        <end position="316"/>
    </location>
</feature>
<feature type="region of interest" description="Disordered" evidence="4">
    <location>
        <begin position="518"/>
        <end position="553"/>
    </location>
</feature>
<evidence type="ECO:0000256" key="3">
    <source>
        <dbReference type="ARBA" id="ARBA00022691"/>
    </source>
</evidence>
<evidence type="ECO:0000313" key="7">
    <source>
        <dbReference type="Proteomes" id="UP000612055"/>
    </source>
</evidence>
<feature type="compositionally biased region" description="Gly residues" evidence="4">
    <location>
        <begin position="539"/>
        <end position="553"/>
    </location>
</feature>
<reference evidence="6" key="1">
    <citation type="journal article" date="2020" name="bioRxiv">
        <title>Comparative genomics of Chlamydomonas.</title>
        <authorList>
            <person name="Craig R.J."/>
            <person name="Hasan A.R."/>
            <person name="Ness R.W."/>
            <person name="Keightley P.D."/>
        </authorList>
    </citation>
    <scope>NUCLEOTIDE SEQUENCE</scope>
    <source>
        <strain evidence="6">CCAP 11/70</strain>
    </source>
</reference>
<gene>
    <name evidence="6" type="ORF">HYH03_004728</name>
</gene>
<dbReference type="Gene3D" id="3.90.1410.10">
    <property type="entry name" value="set domain protein methyltransferase, domain 1"/>
    <property type="match status" value="1"/>
</dbReference>
<evidence type="ECO:0000256" key="4">
    <source>
        <dbReference type="SAM" id="MobiDB-lite"/>
    </source>
</evidence>
<feature type="region of interest" description="Disordered" evidence="4">
    <location>
        <begin position="1"/>
        <end position="50"/>
    </location>
</feature>
<feature type="region of interest" description="Disordered" evidence="4">
    <location>
        <begin position="468"/>
        <end position="500"/>
    </location>
</feature>
<keyword evidence="1" id="KW-0489">Methyltransferase</keyword>
<dbReference type="InterPro" id="IPR015353">
    <property type="entry name" value="Rubisco_LSMT_subst-bd"/>
</dbReference>
<dbReference type="InterPro" id="IPR001214">
    <property type="entry name" value="SET_dom"/>
</dbReference>
<protein>
    <recommendedName>
        <fullName evidence="5">SET domain-containing protein</fullName>
    </recommendedName>
</protein>
<dbReference type="CDD" id="cd10527">
    <property type="entry name" value="SET_LSMT"/>
    <property type="match status" value="1"/>
</dbReference>
<keyword evidence="2" id="KW-0808">Transferase</keyword>
<dbReference type="Pfam" id="PF00856">
    <property type="entry name" value="SET"/>
    <property type="match status" value="1"/>
</dbReference>
<dbReference type="InterPro" id="IPR046341">
    <property type="entry name" value="SET_dom_sf"/>
</dbReference>
<dbReference type="SUPFAM" id="SSF82199">
    <property type="entry name" value="SET domain"/>
    <property type="match status" value="1"/>
</dbReference>
<keyword evidence="3" id="KW-0949">S-adenosyl-L-methionine</keyword>
<proteinExistence type="predicted"/>
<name>A0A835Y8U7_9CHLO</name>
<keyword evidence="7" id="KW-1185">Reference proteome</keyword>
<dbReference type="GO" id="GO:0032259">
    <property type="term" value="P:methylation"/>
    <property type="evidence" value="ECO:0007669"/>
    <property type="project" value="UniProtKB-KW"/>
</dbReference>